<evidence type="ECO:0000256" key="7">
    <source>
        <dbReference type="ARBA" id="ARBA00023012"/>
    </source>
</evidence>
<comment type="catalytic activity">
    <reaction evidence="1">
        <text>ATP + protein L-histidine = ADP + protein N-phospho-L-histidine.</text>
        <dbReference type="EC" id="2.7.13.3"/>
    </reaction>
</comment>
<dbReference type="InterPro" id="IPR003594">
    <property type="entry name" value="HATPase_dom"/>
</dbReference>
<comment type="caution">
    <text evidence="9">The sequence shown here is derived from an EMBL/GenBank/DDBJ whole genome shotgun (WGS) entry which is preliminary data.</text>
</comment>
<dbReference type="InterPro" id="IPR003018">
    <property type="entry name" value="GAF"/>
</dbReference>
<dbReference type="Pfam" id="PF01590">
    <property type="entry name" value="GAF"/>
    <property type="match status" value="1"/>
</dbReference>
<keyword evidence="5" id="KW-0808">Transferase</keyword>
<dbReference type="GO" id="GO:0016301">
    <property type="term" value="F:kinase activity"/>
    <property type="evidence" value="ECO:0007669"/>
    <property type="project" value="UniProtKB-KW"/>
</dbReference>
<gene>
    <name evidence="9" type="ORF">ACFPKY_09795</name>
</gene>
<comment type="subcellular location">
    <subcellularLocation>
        <location evidence="2">Cell membrane</location>
    </subcellularLocation>
</comment>
<dbReference type="SMART" id="SM00065">
    <property type="entry name" value="GAF"/>
    <property type="match status" value="1"/>
</dbReference>
<organism evidence="9 10">
    <name type="scientific">Nocardioides caricicola</name>
    <dbReference type="NCBI Taxonomy" id="634770"/>
    <lineage>
        <taxon>Bacteria</taxon>
        <taxon>Bacillati</taxon>
        <taxon>Actinomycetota</taxon>
        <taxon>Actinomycetes</taxon>
        <taxon>Propionibacteriales</taxon>
        <taxon>Nocardioidaceae</taxon>
        <taxon>Nocardioides</taxon>
    </lineage>
</organism>
<proteinExistence type="predicted"/>
<dbReference type="InterPro" id="IPR036097">
    <property type="entry name" value="HisK_dim/P_sf"/>
</dbReference>
<dbReference type="PROSITE" id="PS50109">
    <property type="entry name" value="HIS_KIN"/>
    <property type="match status" value="1"/>
</dbReference>
<dbReference type="EMBL" id="JBHSMD010000002">
    <property type="protein sequence ID" value="MFC5493395.1"/>
    <property type="molecule type" value="Genomic_DNA"/>
</dbReference>
<accession>A0ABW0MZ54</accession>
<evidence type="ECO:0000256" key="6">
    <source>
        <dbReference type="ARBA" id="ARBA00022777"/>
    </source>
</evidence>
<keyword evidence="4" id="KW-0597">Phosphoprotein</keyword>
<evidence type="ECO:0000256" key="4">
    <source>
        <dbReference type="ARBA" id="ARBA00022553"/>
    </source>
</evidence>
<dbReference type="InterPro" id="IPR005467">
    <property type="entry name" value="His_kinase_dom"/>
</dbReference>
<evidence type="ECO:0000256" key="5">
    <source>
        <dbReference type="ARBA" id="ARBA00022679"/>
    </source>
</evidence>
<dbReference type="SMART" id="SM00387">
    <property type="entry name" value="HATPase_c"/>
    <property type="match status" value="1"/>
</dbReference>
<keyword evidence="7" id="KW-0902">Two-component regulatory system</keyword>
<dbReference type="Gene3D" id="1.10.287.130">
    <property type="match status" value="1"/>
</dbReference>
<reference evidence="10" key="1">
    <citation type="journal article" date="2019" name="Int. J. Syst. Evol. Microbiol.">
        <title>The Global Catalogue of Microorganisms (GCM) 10K type strain sequencing project: providing services to taxonomists for standard genome sequencing and annotation.</title>
        <authorList>
            <consortium name="The Broad Institute Genomics Platform"/>
            <consortium name="The Broad Institute Genome Sequencing Center for Infectious Disease"/>
            <person name="Wu L."/>
            <person name="Ma J."/>
        </authorList>
    </citation>
    <scope>NUCLEOTIDE SEQUENCE [LARGE SCALE GENOMIC DNA]</scope>
    <source>
        <strain evidence="10">KACC 13778</strain>
    </source>
</reference>
<evidence type="ECO:0000256" key="1">
    <source>
        <dbReference type="ARBA" id="ARBA00000085"/>
    </source>
</evidence>
<name>A0ABW0MZ54_9ACTN</name>
<keyword evidence="10" id="KW-1185">Reference proteome</keyword>
<protein>
    <recommendedName>
        <fullName evidence="3">histidine kinase</fullName>
        <ecNumber evidence="3">2.7.13.3</ecNumber>
    </recommendedName>
</protein>
<dbReference type="Pfam" id="PF02518">
    <property type="entry name" value="HATPase_c"/>
    <property type="match status" value="1"/>
</dbReference>
<dbReference type="PRINTS" id="PR00344">
    <property type="entry name" value="BCTRLSENSOR"/>
</dbReference>
<dbReference type="SUPFAM" id="SSF55781">
    <property type="entry name" value="GAF domain-like"/>
    <property type="match status" value="2"/>
</dbReference>
<dbReference type="PANTHER" id="PTHR43711:SF1">
    <property type="entry name" value="HISTIDINE KINASE 1"/>
    <property type="match status" value="1"/>
</dbReference>
<dbReference type="EC" id="2.7.13.3" evidence="3"/>
<dbReference type="CDD" id="cd00082">
    <property type="entry name" value="HisKA"/>
    <property type="match status" value="1"/>
</dbReference>
<dbReference type="Gene3D" id="3.30.450.40">
    <property type="match status" value="1"/>
</dbReference>
<sequence length="608" mass="65882">MSTPDQQQRRYADPSGWSDSSARSVLQLMAESVAQMVGFEVTALSVVIEDELVTVAYVGPEEYRAYVEQPDPADVLEPVLVAAEQWGPRLRFLAAEDHAELEGHWVEFEQEQLDHPDAWRAQDVLLAVLTDDDGTMVGAVSVDRPLSGLRPDAVQRDLLERYAAQAERAVLTAFEREELLQQVAHAESARRMIRAASMPAHASLEAVLRSTHRPLVEGFRASGSWIHVLDADCPGGSYARQHDGETVTMRPEVVEEARRVAPRLWRDQTVLVVVAGETPGVPDVIHRELEALGLSTVLAVPLGAGEECLGFMALTRREQDPPWSPVEIDSARQIGHDLGAALMTARALESERALVRELKQLDDYRSQLIATMSHELRTPLAVIAGNLEMLGTLDLEAVAMMHHAAMTRGSDRMKKVVDDLLMLARVSNPRYPLATVPVDVRDITLEVVELIETSARAKQLTVELALEPTDLVVPGDPTELDRLIGNLVSNAVKYTPAGGTVTVEVALGTDEVVIRVSDNGMGISEEDQAGLFGAFFRTTNPEALAQPGTGLGLAIVATIVERHEGSVAVQSELGAGTTFTVGLPLAHSRKGTPVPGVPAPRRAAVQIA</sequence>
<dbReference type="InterPro" id="IPR029016">
    <property type="entry name" value="GAF-like_dom_sf"/>
</dbReference>
<dbReference type="Pfam" id="PF00512">
    <property type="entry name" value="HisKA"/>
    <property type="match status" value="1"/>
</dbReference>
<evidence type="ECO:0000256" key="2">
    <source>
        <dbReference type="ARBA" id="ARBA00004236"/>
    </source>
</evidence>
<dbReference type="Proteomes" id="UP001595956">
    <property type="component" value="Unassembled WGS sequence"/>
</dbReference>
<dbReference type="InterPro" id="IPR004358">
    <property type="entry name" value="Sig_transdc_His_kin-like_C"/>
</dbReference>
<dbReference type="SMART" id="SM00388">
    <property type="entry name" value="HisKA"/>
    <property type="match status" value="1"/>
</dbReference>
<keyword evidence="6 9" id="KW-0418">Kinase</keyword>
<dbReference type="SUPFAM" id="SSF47384">
    <property type="entry name" value="Homodimeric domain of signal transducing histidine kinase"/>
    <property type="match status" value="1"/>
</dbReference>
<dbReference type="InterPro" id="IPR050736">
    <property type="entry name" value="Sensor_HK_Regulatory"/>
</dbReference>
<evidence type="ECO:0000313" key="10">
    <source>
        <dbReference type="Proteomes" id="UP001595956"/>
    </source>
</evidence>
<dbReference type="SUPFAM" id="SSF55874">
    <property type="entry name" value="ATPase domain of HSP90 chaperone/DNA topoisomerase II/histidine kinase"/>
    <property type="match status" value="1"/>
</dbReference>
<evidence type="ECO:0000256" key="3">
    <source>
        <dbReference type="ARBA" id="ARBA00012438"/>
    </source>
</evidence>
<dbReference type="PANTHER" id="PTHR43711">
    <property type="entry name" value="TWO-COMPONENT HISTIDINE KINASE"/>
    <property type="match status" value="1"/>
</dbReference>
<evidence type="ECO:0000313" key="9">
    <source>
        <dbReference type="EMBL" id="MFC5493395.1"/>
    </source>
</evidence>
<dbReference type="InterPro" id="IPR036890">
    <property type="entry name" value="HATPase_C_sf"/>
</dbReference>
<dbReference type="RefSeq" id="WP_345172475.1">
    <property type="nucleotide sequence ID" value="NZ_BAABFQ010000003.1"/>
</dbReference>
<feature type="domain" description="Histidine kinase" evidence="8">
    <location>
        <begin position="371"/>
        <end position="587"/>
    </location>
</feature>
<evidence type="ECO:0000259" key="8">
    <source>
        <dbReference type="PROSITE" id="PS50109"/>
    </source>
</evidence>
<dbReference type="Gene3D" id="3.30.565.10">
    <property type="entry name" value="Histidine kinase-like ATPase, C-terminal domain"/>
    <property type="match status" value="1"/>
</dbReference>
<dbReference type="InterPro" id="IPR003661">
    <property type="entry name" value="HisK_dim/P_dom"/>
</dbReference>